<comment type="caution">
    <text evidence="2">The sequence shown here is derived from an EMBL/GenBank/DDBJ whole genome shotgun (WGS) entry which is preliminary data.</text>
</comment>
<dbReference type="EMBL" id="PNHG01000010">
    <property type="protein sequence ID" value="PMC64071.1"/>
    <property type="molecule type" value="Genomic_DNA"/>
</dbReference>
<dbReference type="AlphaFoldDB" id="A0A2N6T414"/>
<evidence type="ECO:0000313" key="3">
    <source>
        <dbReference type="Proteomes" id="UP000235836"/>
    </source>
</evidence>
<reference evidence="2 3" key="1">
    <citation type="submission" date="2017-09" db="EMBL/GenBank/DDBJ databases">
        <title>Bacterial strain isolated from the female urinary microbiota.</title>
        <authorList>
            <person name="Thomas-White K."/>
            <person name="Kumar N."/>
            <person name="Forster S."/>
            <person name="Putonti C."/>
            <person name="Lawley T."/>
            <person name="Wolfe A.J."/>
        </authorList>
    </citation>
    <scope>NUCLEOTIDE SEQUENCE [LARGE SCALE GENOMIC DNA]</scope>
    <source>
        <strain evidence="2 3">UMB0792</strain>
    </source>
</reference>
<evidence type="ECO:0000259" key="1">
    <source>
        <dbReference type="Pfam" id="PF13191"/>
    </source>
</evidence>
<evidence type="ECO:0000313" key="2">
    <source>
        <dbReference type="EMBL" id="PMC64071.1"/>
    </source>
</evidence>
<feature type="domain" description="Orc1-like AAA ATPase" evidence="1">
    <location>
        <begin position="59"/>
        <end position="137"/>
    </location>
</feature>
<proteinExistence type="predicted"/>
<dbReference type="InterPro" id="IPR041664">
    <property type="entry name" value="AAA_16"/>
</dbReference>
<dbReference type="Proteomes" id="UP000235836">
    <property type="component" value="Unassembled WGS sequence"/>
</dbReference>
<sequence>MFLKLLRLHFGHEARNYQSIKSDKLSKYQFARLHFMEDHTHLNNPFRPTFGVSPLIWSGRQTVLLDFEKALHSQPGNPGRSIIVSGSRGIGKTVLLNEVEDIARRNGWIVLRLSAREGMAQLLTDSLIPEAIEELEPQRKHHIEHISVAGVGSIGWNSDETQIAPRLTTRLRETGPDPRKVDTSGVSYAAWVSVAELSASKVSGARRLHQECRLR</sequence>
<feature type="non-terminal residue" evidence="2">
    <location>
        <position position="215"/>
    </location>
</feature>
<name>A0A2N6T414_9CORY</name>
<dbReference type="SUPFAM" id="SSF52540">
    <property type="entry name" value="P-loop containing nucleoside triphosphate hydrolases"/>
    <property type="match status" value="1"/>
</dbReference>
<gene>
    <name evidence="2" type="ORF">CJ203_07455</name>
</gene>
<protein>
    <recommendedName>
        <fullName evidence="1">Orc1-like AAA ATPase domain-containing protein</fullName>
    </recommendedName>
</protein>
<dbReference type="InterPro" id="IPR027417">
    <property type="entry name" value="P-loop_NTPase"/>
</dbReference>
<organism evidence="2 3">
    <name type="scientific">Corynebacterium tuscaniense</name>
    <dbReference type="NCBI Taxonomy" id="302449"/>
    <lineage>
        <taxon>Bacteria</taxon>
        <taxon>Bacillati</taxon>
        <taxon>Actinomycetota</taxon>
        <taxon>Actinomycetes</taxon>
        <taxon>Mycobacteriales</taxon>
        <taxon>Corynebacteriaceae</taxon>
        <taxon>Corynebacterium</taxon>
    </lineage>
</organism>
<dbReference type="Pfam" id="PF13191">
    <property type="entry name" value="AAA_16"/>
    <property type="match status" value="1"/>
</dbReference>
<accession>A0A2N6T414</accession>
<keyword evidence="3" id="KW-1185">Reference proteome</keyword>